<feature type="domain" description="Integrin alpha second immunoglobulin-like" evidence="16">
    <location>
        <begin position="684"/>
        <end position="824"/>
    </location>
</feature>
<feature type="repeat" description="FG-GAP" evidence="12">
    <location>
        <begin position="368"/>
        <end position="429"/>
    </location>
</feature>
<dbReference type="Gene3D" id="2.60.40.1510">
    <property type="entry name" value="ntegrin, alpha v. Chain A, domain 3"/>
    <property type="match status" value="1"/>
</dbReference>
<feature type="repeat" description="FG-GAP" evidence="12">
    <location>
        <begin position="489"/>
        <end position="551"/>
    </location>
</feature>
<evidence type="ECO:0000256" key="10">
    <source>
        <dbReference type="ARBA" id="ARBA00023170"/>
    </source>
</evidence>
<keyword evidence="3 13" id="KW-0812">Transmembrane</keyword>
<organism evidence="18 19">
    <name type="scientific">Clupea harengus</name>
    <name type="common">Atlantic herring</name>
    <dbReference type="NCBI Taxonomy" id="7950"/>
    <lineage>
        <taxon>Eukaryota</taxon>
        <taxon>Metazoa</taxon>
        <taxon>Chordata</taxon>
        <taxon>Craniata</taxon>
        <taxon>Vertebrata</taxon>
        <taxon>Euteleostomi</taxon>
        <taxon>Actinopterygii</taxon>
        <taxon>Neopterygii</taxon>
        <taxon>Teleostei</taxon>
        <taxon>Clupei</taxon>
        <taxon>Clupeiformes</taxon>
        <taxon>Clupeoidei</taxon>
        <taxon>Clupeidae</taxon>
        <taxon>Clupea</taxon>
    </lineage>
</organism>
<dbReference type="GO" id="GO:0007160">
    <property type="term" value="P:cell-matrix adhesion"/>
    <property type="evidence" value="ECO:0007669"/>
    <property type="project" value="TreeGrafter"/>
</dbReference>
<feature type="domain" description="Integrin alpha third immunoglobulin-like" evidence="17">
    <location>
        <begin position="848"/>
        <end position="1046"/>
    </location>
</feature>
<dbReference type="SUPFAM" id="SSF69179">
    <property type="entry name" value="Integrin domains"/>
    <property type="match status" value="3"/>
</dbReference>
<keyword evidence="7 13" id="KW-1133">Transmembrane helix</keyword>
<dbReference type="Gene3D" id="2.60.40.1530">
    <property type="entry name" value="ntegrin, alpha v. Chain A, domain 4"/>
    <property type="match status" value="1"/>
</dbReference>
<dbReference type="Pfam" id="PF08441">
    <property type="entry name" value="Integrin_A_Ig_1"/>
    <property type="match status" value="1"/>
</dbReference>
<gene>
    <name evidence="19" type="primary">LOC105907859</name>
</gene>
<dbReference type="GO" id="GO:0050900">
    <property type="term" value="P:leukocyte migration"/>
    <property type="evidence" value="ECO:0007669"/>
    <property type="project" value="TreeGrafter"/>
</dbReference>
<dbReference type="GO" id="GO:0009897">
    <property type="term" value="C:external side of plasma membrane"/>
    <property type="evidence" value="ECO:0007669"/>
    <property type="project" value="TreeGrafter"/>
</dbReference>
<dbReference type="Gene3D" id="1.20.5.930">
    <property type="entry name" value="Bicelle-embedded integrin alpha(iib) transmembrane segment"/>
    <property type="match status" value="1"/>
</dbReference>
<protein>
    <submittedName>
        <fullName evidence="19">Integrin alpha-3-like</fullName>
    </submittedName>
</protein>
<dbReference type="Gene3D" id="2.60.40.1460">
    <property type="entry name" value="Integrin domains. Chain A, domain 2"/>
    <property type="match status" value="1"/>
</dbReference>
<dbReference type="PANTHER" id="PTHR23220">
    <property type="entry name" value="INTEGRIN ALPHA"/>
    <property type="match status" value="1"/>
</dbReference>
<evidence type="ECO:0000256" key="12">
    <source>
        <dbReference type="PROSITE-ProRule" id="PRU00803"/>
    </source>
</evidence>
<evidence type="ECO:0000256" key="3">
    <source>
        <dbReference type="ARBA" id="ARBA00022692"/>
    </source>
</evidence>
<evidence type="ECO:0000256" key="2">
    <source>
        <dbReference type="ARBA" id="ARBA00008054"/>
    </source>
</evidence>
<keyword evidence="5" id="KW-0677">Repeat</keyword>
<dbReference type="InterPro" id="IPR048286">
    <property type="entry name" value="Integrin_alpha_Ig-like_3"/>
</dbReference>
<evidence type="ECO:0000256" key="4">
    <source>
        <dbReference type="ARBA" id="ARBA00022729"/>
    </source>
</evidence>
<feature type="region of interest" description="Disordered" evidence="14">
    <location>
        <begin position="1110"/>
        <end position="1130"/>
    </location>
</feature>
<evidence type="ECO:0000259" key="15">
    <source>
        <dbReference type="Pfam" id="PF08441"/>
    </source>
</evidence>
<dbReference type="OrthoDB" id="5317514at2759"/>
<dbReference type="Pfam" id="PF20806">
    <property type="entry name" value="Integrin_A_Ig_3"/>
    <property type="match status" value="1"/>
</dbReference>
<dbReference type="Gene3D" id="2.130.10.130">
    <property type="entry name" value="Integrin alpha, N-terminal"/>
    <property type="match status" value="1"/>
</dbReference>
<dbReference type="InterPro" id="IPR013649">
    <property type="entry name" value="Integrin_alpha_Ig-like_1"/>
</dbReference>
<evidence type="ECO:0000256" key="5">
    <source>
        <dbReference type="ARBA" id="ARBA00022737"/>
    </source>
</evidence>
<dbReference type="SMART" id="SM00191">
    <property type="entry name" value="Int_alpha"/>
    <property type="match status" value="5"/>
</dbReference>
<keyword evidence="8 13" id="KW-0401">Integrin</keyword>
<dbReference type="PROSITE" id="PS51470">
    <property type="entry name" value="FG_GAP"/>
    <property type="match status" value="3"/>
</dbReference>
<keyword evidence="18" id="KW-1185">Reference proteome</keyword>
<keyword evidence="10 13" id="KW-0675">Receptor</keyword>
<dbReference type="PROSITE" id="PS00242">
    <property type="entry name" value="INTEGRIN_ALPHA"/>
    <property type="match status" value="1"/>
</dbReference>
<feature type="domain" description="Integrin alpha first immunoglubulin-like" evidence="15">
    <location>
        <begin position="536"/>
        <end position="682"/>
    </location>
</feature>
<dbReference type="GeneID" id="105907859"/>
<comment type="subcellular location">
    <subcellularLocation>
        <location evidence="1 13">Membrane</location>
        <topology evidence="1 13">Single-pass type I membrane protein</topology>
    </subcellularLocation>
</comment>
<evidence type="ECO:0000256" key="1">
    <source>
        <dbReference type="ARBA" id="ARBA00004479"/>
    </source>
</evidence>
<evidence type="ECO:0000259" key="16">
    <source>
        <dbReference type="Pfam" id="PF20805"/>
    </source>
</evidence>
<dbReference type="GO" id="GO:0033627">
    <property type="term" value="P:cell adhesion mediated by integrin"/>
    <property type="evidence" value="ECO:0007669"/>
    <property type="project" value="TreeGrafter"/>
</dbReference>
<dbReference type="InterPro" id="IPR013519">
    <property type="entry name" value="Int_alpha_beta-p"/>
</dbReference>
<dbReference type="PRINTS" id="PR01185">
    <property type="entry name" value="INTEGRINA"/>
</dbReference>
<sequence length="1130" mass="124552">MCTLTEHVFRILSVRCTCRARDFREGREEGQHTPGDILYLDVSTLRGKICKSFKKITLKRKVMGPSHLGGLSVDLCLLLLTLLHATPRPTDAFNLDVRFPVVKEGNTRGSLFGLSVAFHKQTEGEKRYLVLVGAPKEKIALSGGANETGDAFFCPISVNRNDCGRMNLVTSGNEQPDSNTETVDGMWLGVSVASQNITNGRVMACGHRYVRKVNNDRTWSMIGRCYIRSNNMQYDPNDFQWQDYYEVCSPFDGHAVEGMCTMGISATITANKVVVGSPGSFEWQGNGQIIFRSPDDEYLTFKTEFPNLAKRNIYMGYSVAMDKGLLSMNEDTLVTGAPRDGPDANLATGAVILSLAGKVALGNQKLDLGNLTLYGEQVGSYFGGSIAIADLNNDNWKDLIVGAPFYFDRVKEQGGAVYIYMNENGSFRDKPDVALRGPERSAFGMAVAAIGDINQDGFQDFAVGAPFHGTGSVSIWMGSEKGISPTPSQVIKGQDIKGSGLQTFGYSVSGGMDIDDNKYPDIVVGSLDDRIAVLRARPVLHLQSDLSVSPDLVDPDNCNDCVQAKMCLSATLSTGKSIRRNITVAFTLIADQTSRSPRLLFLENNANSVTGFFYMPSETCRSFKLQLKKPIRDKVEPVSFSLNMSLYEPEPKTRGGIQNLDVYPVLSQGKTVIKKHEIHFQKACGTDNKCNSNLKMSAQFASFDDQPFRVEDDHQIFKYNSSVKKIKLLIDVTNVLSAGNLAEDAHNTVINVTIPPSLQFASVIPKRLIECSSNGQELLCEFGNPVRTNQRTVVQIIFETFGVTLDTREIRSDLQLSTLSEQSAIPPISLLLMVEYSLQTTFSILQPSSPIYFSGEVTGESAMKSTSDVGSPVKYTFKVELSGRPLGSLGTLQISFDWPFEVANEKWLLYLVEITTEGTSGQRCVPPGDIVNPLNLTLADAGRRTRRELESPRVEERVQAEQALAQATLKARGTRKKLISLRCGTGGAKCRTFTCPLEGMNNTASVVVYARLWNSTMLEDYADAYRVSVQSHATLSLKTLKATVIMKPLTQMFSLNIDPELVEEAPHEAPQWIMVVSVLAGVLLLALISLLLWKCGFFRRASTRELYEAKEQKAEMRTQPSENDRLTEDI</sequence>
<dbReference type="PANTHER" id="PTHR23220:SF89">
    <property type="entry name" value="INTEGRIN ALPHA-3"/>
    <property type="match status" value="1"/>
</dbReference>
<comment type="similarity">
    <text evidence="2 13">Belongs to the integrin alpha chain family.</text>
</comment>
<keyword evidence="9 13" id="KW-0472">Membrane</keyword>
<keyword evidence="11" id="KW-0325">Glycoprotein</keyword>
<dbReference type="InterPro" id="IPR000413">
    <property type="entry name" value="Integrin_alpha"/>
</dbReference>
<dbReference type="RefSeq" id="XP_031420752.1">
    <property type="nucleotide sequence ID" value="XM_031564892.2"/>
</dbReference>
<dbReference type="AlphaFoldDB" id="A0A6P8FC28"/>
<dbReference type="GO" id="GO:0007229">
    <property type="term" value="P:integrin-mediated signaling pathway"/>
    <property type="evidence" value="ECO:0007669"/>
    <property type="project" value="UniProtKB-KW"/>
</dbReference>
<keyword evidence="4" id="KW-0732">Signal</keyword>
<evidence type="ECO:0000256" key="7">
    <source>
        <dbReference type="ARBA" id="ARBA00022989"/>
    </source>
</evidence>
<evidence type="ECO:0000313" key="18">
    <source>
        <dbReference type="Proteomes" id="UP000515152"/>
    </source>
</evidence>
<dbReference type="Pfam" id="PF01839">
    <property type="entry name" value="FG-GAP"/>
    <property type="match status" value="2"/>
</dbReference>
<dbReference type="InterPro" id="IPR028994">
    <property type="entry name" value="Integrin_alpha_N"/>
</dbReference>
<dbReference type="InterPro" id="IPR013517">
    <property type="entry name" value="FG-GAP"/>
</dbReference>
<feature type="repeat" description="FG-GAP" evidence="12">
    <location>
        <begin position="430"/>
        <end position="485"/>
    </location>
</feature>
<reference evidence="19" key="1">
    <citation type="submission" date="2025-08" db="UniProtKB">
        <authorList>
            <consortium name="RefSeq"/>
        </authorList>
    </citation>
    <scope>IDENTIFICATION</scope>
</reference>
<keyword evidence="6 13" id="KW-0130">Cell adhesion</keyword>
<name>A0A6P8FC28_CLUHA</name>
<evidence type="ECO:0000256" key="14">
    <source>
        <dbReference type="SAM" id="MobiDB-lite"/>
    </source>
</evidence>
<dbReference type="Proteomes" id="UP000515152">
    <property type="component" value="Chromosome 1"/>
</dbReference>
<evidence type="ECO:0000256" key="8">
    <source>
        <dbReference type="ARBA" id="ARBA00023037"/>
    </source>
</evidence>
<proteinExistence type="inferred from homology"/>
<dbReference type="GO" id="GO:0098609">
    <property type="term" value="P:cell-cell adhesion"/>
    <property type="evidence" value="ECO:0007669"/>
    <property type="project" value="TreeGrafter"/>
</dbReference>
<dbReference type="GO" id="GO:0005178">
    <property type="term" value="F:integrin binding"/>
    <property type="evidence" value="ECO:0007669"/>
    <property type="project" value="TreeGrafter"/>
</dbReference>
<evidence type="ECO:0000256" key="9">
    <source>
        <dbReference type="ARBA" id="ARBA00023136"/>
    </source>
</evidence>
<feature type="transmembrane region" description="Helical" evidence="13">
    <location>
        <begin position="1072"/>
        <end position="1093"/>
    </location>
</feature>
<dbReference type="InterPro" id="IPR048285">
    <property type="entry name" value="Integrin_alpha_Ig-like_2"/>
</dbReference>
<dbReference type="InterPro" id="IPR032695">
    <property type="entry name" value="Integrin_dom_sf"/>
</dbReference>
<evidence type="ECO:0000256" key="6">
    <source>
        <dbReference type="ARBA" id="ARBA00022889"/>
    </source>
</evidence>
<evidence type="ECO:0000259" key="17">
    <source>
        <dbReference type="Pfam" id="PF20806"/>
    </source>
</evidence>
<accession>A0A6P8FC28</accession>
<dbReference type="Pfam" id="PF20805">
    <property type="entry name" value="Integrin_A_Ig_2"/>
    <property type="match status" value="1"/>
</dbReference>
<dbReference type="KEGG" id="char:105907859"/>
<dbReference type="SUPFAM" id="SSF69318">
    <property type="entry name" value="Integrin alpha N-terminal domain"/>
    <property type="match status" value="1"/>
</dbReference>
<evidence type="ECO:0000256" key="11">
    <source>
        <dbReference type="ARBA" id="ARBA00023180"/>
    </source>
</evidence>
<dbReference type="InterPro" id="IPR018184">
    <property type="entry name" value="Integrin_alpha_C_CS"/>
</dbReference>
<dbReference type="GO" id="GO:0008305">
    <property type="term" value="C:integrin complex"/>
    <property type="evidence" value="ECO:0007669"/>
    <property type="project" value="InterPro"/>
</dbReference>
<evidence type="ECO:0000256" key="13">
    <source>
        <dbReference type="RuleBase" id="RU003762"/>
    </source>
</evidence>
<evidence type="ECO:0000313" key="19">
    <source>
        <dbReference type="RefSeq" id="XP_031420752.1"/>
    </source>
</evidence>